<evidence type="ECO:0000313" key="2">
    <source>
        <dbReference type="Proteomes" id="UP000663823"/>
    </source>
</evidence>
<gene>
    <name evidence="1" type="ORF">OTI717_LOCUS13019</name>
</gene>
<evidence type="ECO:0000313" key="1">
    <source>
        <dbReference type="EMBL" id="CAF3708556.1"/>
    </source>
</evidence>
<sequence length="106" mass="12368">MNGILTGLRNRLTTEHLEKLMRISIEGPADLDDDIKNIIIDNWKSQNEIRNAVKTKTNRKINEGKQDARYVKDKTRETIDRTDAKINRKQKSARRKMHAIKNIINS</sequence>
<proteinExistence type="predicted"/>
<organism evidence="1 2">
    <name type="scientific">Rotaria sordida</name>
    <dbReference type="NCBI Taxonomy" id="392033"/>
    <lineage>
        <taxon>Eukaryota</taxon>
        <taxon>Metazoa</taxon>
        <taxon>Spiralia</taxon>
        <taxon>Gnathifera</taxon>
        <taxon>Rotifera</taxon>
        <taxon>Eurotatoria</taxon>
        <taxon>Bdelloidea</taxon>
        <taxon>Philodinida</taxon>
        <taxon>Philodinidae</taxon>
        <taxon>Rotaria</taxon>
    </lineage>
</organism>
<protein>
    <submittedName>
        <fullName evidence="1">Uncharacterized protein</fullName>
    </submittedName>
</protein>
<name>A0A818V8H9_9BILA</name>
<reference evidence="1" key="1">
    <citation type="submission" date="2021-02" db="EMBL/GenBank/DDBJ databases">
        <authorList>
            <person name="Nowell W R."/>
        </authorList>
    </citation>
    <scope>NUCLEOTIDE SEQUENCE</scope>
</reference>
<comment type="caution">
    <text evidence="1">The sequence shown here is derived from an EMBL/GenBank/DDBJ whole genome shotgun (WGS) entry which is preliminary data.</text>
</comment>
<dbReference type="Proteomes" id="UP000663823">
    <property type="component" value="Unassembled WGS sequence"/>
</dbReference>
<accession>A0A818V8H9</accession>
<dbReference type="AlphaFoldDB" id="A0A818V8H9"/>
<dbReference type="EMBL" id="CAJOAX010001354">
    <property type="protein sequence ID" value="CAF3708556.1"/>
    <property type="molecule type" value="Genomic_DNA"/>
</dbReference>